<dbReference type="Pfam" id="PF04844">
    <property type="entry name" value="Ovate"/>
    <property type="match status" value="1"/>
</dbReference>
<dbReference type="GO" id="GO:0005634">
    <property type="term" value="C:nucleus"/>
    <property type="evidence" value="ECO:0007669"/>
    <property type="project" value="UniProtKB-SubCell"/>
</dbReference>
<evidence type="ECO:0000256" key="4">
    <source>
        <dbReference type="ARBA" id="ARBA00023163"/>
    </source>
</evidence>
<sequence>MRPRMSSFDKSSSCSKILAAGLRSVYKMVQVIDRQTLANVFKPLVSCSKVEFKRSLCITNPDFVGVIQNKRSDYGILLVVMMKSIKERERCKPSQRGKEMGNYRFRLSDMIPNAWFYKLKDMSKGRKQYTSQAFKKKPPPGNVTSQKPNISHQRYSYCFTTEPGRGEKFHYNSPVNPKASDTHFPDLPRKSSNKRNKRKTIYKPSPKLVSAFSADCNCRVTVNSNRTKSIPGDSPDYSSSPAESSYDELGFLSESDEDDGFLVPDSIDHQLSSWSSSCNCNVSSSTADIIIDMNEESYERKIKEVEGFGRIPELELPRILTKPAKFNDRETEVTQFRRSSSKLEGVKAHRSLSVKIVNERSIRTRKEQKNNPPTRKSSANSAGIKLRANTPRIASRKIQACARKGVSFSRNKTLSESFAVVMSSVDPQRDFKDSMVEMIVENNIQDSKDLEELLACYLSLNSKKYHDFIIKAFEQIWFDMTDLHL</sequence>
<evidence type="ECO:0000256" key="5">
    <source>
        <dbReference type="ARBA" id="ARBA00023242"/>
    </source>
</evidence>
<dbReference type="InterPro" id="IPR038933">
    <property type="entry name" value="Ovate"/>
</dbReference>
<feature type="compositionally biased region" description="Basic and acidic residues" evidence="7">
    <location>
        <begin position="180"/>
        <end position="189"/>
    </location>
</feature>
<dbReference type="Pfam" id="PF13724">
    <property type="entry name" value="DNA_binding_2"/>
    <property type="match status" value="1"/>
</dbReference>
<dbReference type="GO" id="GO:0003677">
    <property type="term" value="F:DNA binding"/>
    <property type="evidence" value="ECO:0007669"/>
    <property type="project" value="InterPro"/>
</dbReference>
<feature type="region of interest" description="Disordered" evidence="7">
    <location>
        <begin position="128"/>
        <end position="148"/>
    </location>
</feature>
<keyword evidence="4 6" id="KW-0804">Transcription</keyword>
<protein>
    <recommendedName>
        <fullName evidence="6">Transcription repressor</fullName>
    </recommendedName>
    <alternativeName>
        <fullName evidence="6">Ovate family protein</fullName>
    </alternativeName>
</protein>
<keyword evidence="2 6" id="KW-0678">Repressor</keyword>
<gene>
    <name evidence="9" type="ORF">POTOM_059712</name>
</gene>
<feature type="region of interest" description="Disordered" evidence="7">
    <location>
        <begin position="224"/>
        <end position="245"/>
    </location>
</feature>
<evidence type="ECO:0000256" key="1">
    <source>
        <dbReference type="ARBA" id="ARBA00004123"/>
    </source>
</evidence>
<keyword evidence="10" id="KW-1185">Reference proteome</keyword>
<keyword evidence="5 6" id="KW-0539">Nucleus</keyword>
<feature type="compositionally biased region" description="Polar residues" evidence="7">
    <location>
        <begin position="370"/>
        <end position="381"/>
    </location>
</feature>
<feature type="domain" description="OVATE" evidence="8">
    <location>
        <begin position="420"/>
        <end position="479"/>
    </location>
</feature>
<dbReference type="InterPro" id="IPR006458">
    <property type="entry name" value="Ovate_C"/>
</dbReference>
<comment type="caution">
    <text evidence="9">The sequence shown here is derived from an EMBL/GenBank/DDBJ whole genome shotgun (WGS) entry which is preliminary data.</text>
</comment>
<evidence type="ECO:0000256" key="2">
    <source>
        <dbReference type="ARBA" id="ARBA00022491"/>
    </source>
</evidence>
<name>A0A8X7XWK1_POPTO</name>
<keyword evidence="3 6" id="KW-0805">Transcription regulation</keyword>
<comment type="subcellular location">
    <subcellularLocation>
        <location evidence="1 6">Nucleus</location>
    </subcellularLocation>
</comment>
<organism evidence="9 10">
    <name type="scientific">Populus tomentosa</name>
    <name type="common">Chinese white poplar</name>
    <dbReference type="NCBI Taxonomy" id="118781"/>
    <lineage>
        <taxon>Eukaryota</taxon>
        <taxon>Viridiplantae</taxon>
        <taxon>Streptophyta</taxon>
        <taxon>Embryophyta</taxon>
        <taxon>Tracheophyta</taxon>
        <taxon>Spermatophyta</taxon>
        <taxon>Magnoliopsida</taxon>
        <taxon>eudicotyledons</taxon>
        <taxon>Gunneridae</taxon>
        <taxon>Pentapetalae</taxon>
        <taxon>rosids</taxon>
        <taxon>fabids</taxon>
        <taxon>Malpighiales</taxon>
        <taxon>Salicaceae</taxon>
        <taxon>Saliceae</taxon>
        <taxon>Populus</taxon>
    </lineage>
</organism>
<evidence type="ECO:0000313" key="10">
    <source>
        <dbReference type="Proteomes" id="UP000886885"/>
    </source>
</evidence>
<evidence type="ECO:0000256" key="7">
    <source>
        <dbReference type="SAM" id="MobiDB-lite"/>
    </source>
</evidence>
<feature type="compositionally biased region" description="Basic and acidic residues" evidence="7">
    <location>
        <begin position="359"/>
        <end position="369"/>
    </location>
</feature>
<dbReference type="PANTHER" id="PTHR33057">
    <property type="entry name" value="TRANSCRIPTION REPRESSOR OFP7-RELATED"/>
    <property type="match status" value="1"/>
</dbReference>
<dbReference type="PROSITE" id="PS51754">
    <property type="entry name" value="OVATE"/>
    <property type="match status" value="1"/>
</dbReference>
<feature type="compositionally biased region" description="Basic residues" evidence="7">
    <location>
        <begin position="191"/>
        <end position="200"/>
    </location>
</feature>
<evidence type="ECO:0000259" key="8">
    <source>
        <dbReference type="PROSITE" id="PS51754"/>
    </source>
</evidence>
<evidence type="ECO:0000256" key="6">
    <source>
        <dbReference type="RuleBase" id="RU367028"/>
    </source>
</evidence>
<dbReference type="GO" id="GO:0045892">
    <property type="term" value="P:negative regulation of DNA-templated transcription"/>
    <property type="evidence" value="ECO:0007669"/>
    <property type="project" value="UniProtKB-UniRule"/>
</dbReference>
<dbReference type="PANTHER" id="PTHR33057:SF128">
    <property type="entry name" value="TRANSCRIPTION REPRESSOR OFP3"/>
    <property type="match status" value="1"/>
</dbReference>
<dbReference type="OrthoDB" id="1928390at2759"/>
<comment type="function">
    <text evidence="6">Transcriptional repressor that regulates multiple aspects of plant growth and development.</text>
</comment>
<proteinExistence type="predicted"/>
<dbReference type="Proteomes" id="UP000886885">
    <property type="component" value="Chromosome 19D"/>
</dbReference>
<dbReference type="EMBL" id="JAAWWB010000038">
    <property type="protein sequence ID" value="KAG6738152.1"/>
    <property type="molecule type" value="Genomic_DNA"/>
</dbReference>
<dbReference type="NCBIfam" id="TIGR01568">
    <property type="entry name" value="A_thal_3678"/>
    <property type="match status" value="1"/>
</dbReference>
<dbReference type="InterPro" id="IPR025830">
    <property type="entry name" value="DNA_bnd_dom_ovate"/>
</dbReference>
<reference evidence="9" key="1">
    <citation type="journal article" date="2020" name="bioRxiv">
        <title>Hybrid origin of Populus tomentosa Carr. identified through genome sequencing and phylogenomic analysis.</title>
        <authorList>
            <person name="An X."/>
            <person name="Gao K."/>
            <person name="Chen Z."/>
            <person name="Li J."/>
            <person name="Yang X."/>
            <person name="Yang X."/>
            <person name="Zhou J."/>
            <person name="Guo T."/>
            <person name="Zhao T."/>
            <person name="Huang S."/>
            <person name="Miao D."/>
            <person name="Khan W.U."/>
            <person name="Rao P."/>
            <person name="Ye M."/>
            <person name="Lei B."/>
            <person name="Liao W."/>
            <person name="Wang J."/>
            <person name="Ji L."/>
            <person name="Li Y."/>
            <person name="Guo B."/>
            <person name="Mustafa N.S."/>
            <person name="Li S."/>
            <person name="Yun Q."/>
            <person name="Keller S.R."/>
            <person name="Mao J."/>
            <person name="Zhang R."/>
            <person name="Strauss S.H."/>
        </authorList>
    </citation>
    <scope>NUCLEOTIDE SEQUENCE</scope>
    <source>
        <strain evidence="9">GM15</strain>
        <tissue evidence="9">Leaf</tissue>
    </source>
</reference>
<evidence type="ECO:0000313" key="9">
    <source>
        <dbReference type="EMBL" id="KAG6738152.1"/>
    </source>
</evidence>
<feature type="region of interest" description="Disordered" evidence="7">
    <location>
        <begin position="168"/>
        <end position="200"/>
    </location>
</feature>
<feature type="region of interest" description="Disordered" evidence="7">
    <location>
        <begin position="359"/>
        <end position="382"/>
    </location>
</feature>
<accession>A0A8X7XWK1</accession>
<feature type="compositionally biased region" description="Low complexity" evidence="7">
    <location>
        <begin position="234"/>
        <end position="245"/>
    </location>
</feature>
<evidence type="ECO:0000256" key="3">
    <source>
        <dbReference type="ARBA" id="ARBA00023015"/>
    </source>
</evidence>
<dbReference type="AlphaFoldDB" id="A0A8X7XWK1"/>